<dbReference type="STRING" id="947166.A0A1D1V136"/>
<dbReference type="OrthoDB" id="341486at2759"/>
<protein>
    <submittedName>
        <fullName evidence="6">Uncharacterized protein</fullName>
    </submittedName>
</protein>
<evidence type="ECO:0000256" key="1">
    <source>
        <dbReference type="ARBA" id="ARBA00009713"/>
    </source>
</evidence>
<dbReference type="PANTHER" id="PTHR16453">
    <property type="entry name" value="WD40 DOMAIN-CONTAINING PROTEIN MIO FAMILY MEMBER"/>
    <property type="match status" value="1"/>
</dbReference>
<dbReference type="Gene3D" id="2.130.10.10">
    <property type="entry name" value="YVTN repeat-like/Quinoprotein amine dehydrogenase"/>
    <property type="match status" value="1"/>
</dbReference>
<dbReference type="AlphaFoldDB" id="A0A1D1V136"/>
<dbReference type="GO" id="GO:0005737">
    <property type="term" value="C:cytoplasm"/>
    <property type="evidence" value="ECO:0007669"/>
    <property type="project" value="TreeGrafter"/>
</dbReference>
<dbReference type="InterPro" id="IPR015943">
    <property type="entry name" value="WD40/YVTN_repeat-like_dom_sf"/>
</dbReference>
<dbReference type="CDD" id="cd16691">
    <property type="entry name" value="mRING-H2-C3H3C2_Mio"/>
    <property type="match status" value="1"/>
</dbReference>
<dbReference type="InterPro" id="IPR031488">
    <property type="entry name" value="Zn_ribbon_mio"/>
</dbReference>
<keyword evidence="2" id="KW-0853">WD repeat</keyword>
<dbReference type="InterPro" id="IPR036322">
    <property type="entry name" value="WD40_repeat_dom_sf"/>
</dbReference>
<evidence type="ECO:0000259" key="5">
    <source>
        <dbReference type="Pfam" id="PF21719"/>
    </source>
</evidence>
<name>A0A1D1V136_RAMVA</name>
<evidence type="ECO:0000259" key="4">
    <source>
        <dbReference type="Pfam" id="PF17034"/>
    </source>
</evidence>
<gene>
    <name evidence="6" type="primary">RvY_07158-1</name>
    <name evidence="6" type="synonym">RvY_07158.1</name>
    <name evidence="6" type="ORF">RvY_07158</name>
</gene>
<dbReference type="SUPFAM" id="SSF50978">
    <property type="entry name" value="WD40 repeat-like"/>
    <property type="match status" value="1"/>
</dbReference>
<dbReference type="Pfam" id="PF17034">
    <property type="entry name" value="zinc_ribbon_16"/>
    <property type="match status" value="1"/>
</dbReference>
<feature type="domain" description="GATOR2 complex protein MIO zinc-ribbon like" evidence="4">
    <location>
        <begin position="733"/>
        <end position="856"/>
    </location>
</feature>
<dbReference type="GO" id="GO:0034198">
    <property type="term" value="P:cellular response to amino acid starvation"/>
    <property type="evidence" value="ECO:0007669"/>
    <property type="project" value="TreeGrafter"/>
</dbReference>
<accession>A0A1D1V136</accession>
<feature type="domain" description="MIOS-like alpha-solenoid" evidence="5">
    <location>
        <begin position="391"/>
        <end position="618"/>
    </location>
</feature>
<dbReference type="GO" id="GO:1904263">
    <property type="term" value="P:positive regulation of TORC1 signaling"/>
    <property type="evidence" value="ECO:0007669"/>
    <property type="project" value="TreeGrafter"/>
</dbReference>
<dbReference type="PANTHER" id="PTHR16453:SF9">
    <property type="entry name" value="GATOR COMPLEX PROTEIN MIOS"/>
    <property type="match status" value="1"/>
</dbReference>
<evidence type="ECO:0000256" key="3">
    <source>
        <dbReference type="ARBA" id="ARBA00022737"/>
    </source>
</evidence>
<proteinExistence type="inferred from homology"/>
<dbReference type="EMBL" id="BDGG01000003">
    <property type="protein sequence ID" value="GAU95559.1"/>
    <property type="molecule type" value="Genomic_DNA"/>
</dbReference>
<evidence type="ECO:0000313" key="6">
    <source>
        <dbReference type="EMBL" id="GAU95559.1"/>
    </source>
</evidence>
<evidence type="ECO:0000313" key="7">
    <source>
        <dbReference type="Proteomes" id="UP000186922"/>
    </source>
</evidence>
<keyword evidence="7" id="KW-1185">Reference proteome</keyword>
<comment type="caution">
    <text evidence="6">The sequence shown here is derived from an EMBL/GenBank/DDBJ whole genome shotgun (WGS) entry which is preliminary data.</text>
</comment>
<reference evidence="6 7" key="1">
    <citation type="journal article" date="2016" name="Nat. Commun.">
        <title>Extremotolerant tardigrade genome and improved radiotolerance of human cultured cells by tardigrade-unique protein.</title>
        <authorList>
            <person name="Hashimoto T."/>
            <person name="Horikawa D.D."/>
            <person name="Saito Y."/>
            <person name="Kuwahara H."/>
            <person name="Kozuka-Hata H."/>
            <person name="Shin-I T."/>
            <person name="Minakuchi Y."/>
            <person name="Ohishi K."/>
            <person name="Motoyama A."/>
            <person name="Aizu T."/>
            <person name="Enomoto A."/>
            <person name="Kondo K."/>
            <person name="Tanaka S."/>
            <person name="Hara Y."/>
            <person name="Koshikawa S."/>
            <person name="Sagara H."/>
            <person name="Miura T."/>
            <person name="Yokobori S."/>
            <person name="Miyagawa K."/>
            <person name="Suzuki Y."/>
            <person name="Kubo T."/>
            <person name="Oyama M."/>
            <person name="Kohara Y."/>
            <person name="Fujiyama A."/>
            <person name="Arakawa K."/>
            <person name="Katayama T."/>
            <person name="Toyoda A."/>
            <person name="Kunieda T."/>
        </authorList>
    </citation>
    <scope>NUCLEOTIDE SEQUENCE [LARGE SCALE GENOMIC DNA]</scope>
    <source>
        <strain evidence="6 7">YOKOZUNA-1</strain>
    </source>
</reference>
<dbReference type="Pfam" id="PF21720">
    <property type="entry name" value="MIOS_WD40"/>
    <property type="match status" value="1"/>
</dbReference>
<dbReference type="Proteomes" id="UP000186922">
    <property type="component" value="Unassembled WGS sequence"/>
</dbReference>
<organism evidence="6 7">
    <name type="scientific">Ramazzottius varieornatus</name>
    <name type="common">Water bear</name>
    <name type="synonym">Tardigrade</name>
    <dbReference type="NCBI Taxonomy" id="947166"/>
    <lineage>
        <taxon>Eukaryota</taxon>
        <taxon>Metazoa</taxon>
        <taxon>Ecdysozoa</taxon>
        <taxon>Tardigrada</taxon>
        <taxon>Eutardigrada</taxon>
        <taxon>Parachela</taxon>
        <taxon>Hypsibioidea</taxon>
        <taxon>Ramazzottiidae</taxon>
        <taxon>Ramazzottius</taxon>
    </lineage>
</organism>
<dbReference type="InterPro" id="IPR037593">
    <property type="entry name" value="MIOS/Sea4"/>
</dbReference>
<keyword evidence="3" id="KW-0677">Repeat</keyword>
<comment type="similarity">
    <text evidence="1">Belongs to the WD repeat mio family.</text>
</comment>
<dbReference type="InterPro" id="IPR049092">
    <property type="entry name" value="MIOS_a-sol"/>
</dbReference>
<sequence>MQVAWSPYENNLFAGLLHDTLTLYAVESSAERPHNAQSIELSRHTFCSPVIVTRTPFYVRCLDWCPTNEFGRLVAAGSANGRLAIVGFADSPGHRDNFRSLVNKEIGPRYSRNCNAVSWNAVDSNLIAVGLDRHRSDSSLLVYDVFLSPDHYAEKGREDGQHGARTDGALFDFGGNDPCVSCSWFRQSSKIMVAGFHGKGLRLFDLRDPSKPRGPLTKSVYGACVDPFGENRIASFGDNQLSLWDVRNFEKQIAHYNVQKVITQIEWSPTRYGLIAGTLRDTPEFKLFDVQHAHVSRDDHEPVILERCFTVGSEEQTLTSFSWHPQHENRVLISTLSNTIHDVQVLERMTLNWSKTHHLLWACGRDMHCFTDTSAPEPIIQAINEDISVRMKRRAVNGYGMHVDTLADNAALLEGDTEVARIWPWLDAIRSVEGLDSSDGITFRGVKSILAGLPGKSRTEVKYEHWSNGSPPGRGGNEGVPVYTSNERDQVQRLCGWSLNKDASVEAFLSQEQYDRVAAVCVFHFDIQRAVEVLQTAAKKSELAKSYNIIAVTLSGYTEEPTSLWRNFYTAITPEITSPYIQAIFQVLLANRSEGTLKKIVSDSSLALEDRIGFACTFLNDNRLQEFVKELTEDYTTKGILEGLVLTGFGIEGIDLVQNFVDSAGDVQTASMISALVTTKEWSEDPRPHQWVDHYREVLDSWMFWEGRAMFDVFSSRLKGGGPKVPRQIVATCNFCGKSINHAAGGQSSSARGEKMFMGKTPNVGEIPKVSVCSSCGKLLPRCALCQVNMGTPTNMNFVSGDMDEELVKKAKKINPLEMWFTWCQTCRHGGHASHLAEWFREHTECAVTGCTCKCMVIENGCAIVTNNRRRIATSN</sequence>
<evidence type="ECO:0000256" key="2">
    <source>
        <dbReference type="ARBA" id="ARBA00022574"/>
    </source>
</evidence>
<dbReference type="Pfam" id="PF21719">
    <property type="entry name" value="MIOS_a-sol"/>
    <property type="match status" value="1"/>
</dbReference>